<dbReference type="RefSeq" id="WP_227570487.1">
    <property type="nucleotide sequence ID" value="NZ_CP101988.1"/>
</dbReference>
<name>A0ABY5KY42_9CELL</name>
<gene>
    <name evidence="4" type="ORF">NP064_12780</name>
</gene>
<organism evidence="4 5">
    <name type="scientific">Cellulomonas chengniuliangii</name>
    <dbReference type="NCBI Taxonomy" id="2968084"/>
    <lineage>
        <taxon>Bacteria</taxon>
        <taxon>Bacillati</taxon>
        <taxon>Actinomycetota</taxon>
        <taxon>Actinomycetes</taxon>
        <taxon>Micrococcales</taxon>
        <taxon>Cellulomonadaceae</taxon>
        <taxon>Cellulomonas</taxon>
    </lineage>
</organism>
<feature type="domain" description="Mut7-C RNAse" evidence="2">
    <location>
        <begin position="86"/>
        <end position="225"/>
    </location>
</feature>
<feature type="compositionally biased region" description="Basic and acidic residues" evidence="1">
    <location>
        <begin position="254"/>
        <end position="265"/>
    </location>
</feature>
<dbReference type="PANTHER" id="PTHR39081">
    <property type="entry name" value="MUT7-C DOMAIN-CONTAINING PROTEIN"/>
    <property type="match status" value="1"/>
</dbReference>
<sequence length="265" mass="28382">MRVVRLRIDPALRFLLTPRHRGEGFTAGAADTDTWGHVVESVGVPLTEVGALTVDGATVAASARADDGVLRVEPVRRPQATGSSPPRFLLDVHLGSLTRRLRLLGLDAAYRPEADDPALARIAAAEGRVLLTQDRGLLRRRSLPHGALVRGSSADEQLDDVLDRFAPPLAPWTRCTACGGVLALVAALDVAAEVREGTARSYRDFGRCVDCGHVYWRGAHAARIEPVVARARDVVARRRLPARDGEGPAARGSHGRDGGPDERDG</sequence>
<dbReference type="Pfam" id="PF14451">
    <property type="entry name" value="Ub-Mut7C"/>
    <property type="match status" value="1"/>
</dbReference>
<protein>
    <submittedName>
        <fullName evidence="4">Mut7-C ubiquitin/RNAse domain-containing protein</fullName>
    </submittedName>
</protein>
<reference evidence="4 5" key="1">
    <citation type="submission" date="2022-07" db="EMBL/GenBank/DDBJ databases">
        <title>Novel species in genus cellulomonas.</title>
        <authorList>
            <person name="Ye L."/>
        </authorList>
    </citation>
    <scope>NUCLEOTIDE SEQUENCE [LARGE SCALE GENOMIC DNA]</scope>
    <source>
        <strain evidence="5">zg-Y338</strain>
    </source>
</reference>
<evidence type="ECO:0000313" key="5">
    <source>
        <dbReference type="Proteomes" id="UP001316189"/>
    </source>
</evidence>
<accession>A0ABY5KY42</accession>
<evidence type="ECO:0000259" key="2">
    <source>
        <dbReference type="Pfam" id="PF01927"/>
    </source>
</evidence>
<dbReference type="EMBL" id="CP101988">
    <property type="protein sequence ID" value="UUI74655.1"/>
    <property type="molecule type" value="Genomic_DNA"/>
</dbReference>
<dbReference type="InterPro" id="IPR002782">
    <property type="entry name" value="Mut7-C_RNAse_dom"/>
</dbReference>
<dbReference type="InterPro" id="IPR027798">
    <property type="entry name" value="Ub_Mut7C"/>
</dbReference>
<evidence type="ECO:0000313" key="4">
    <source>
        <dbReference type="EMBL" id="UUI74655.1"/>
    </source>
</evidence>
<keyword evidence="5" id="KW-1185">Reference proteome</keyword>
<feature type="domain" description="Ubiquitin Mut7-C" evidence="3">
    <location>
        <begin position="2"/>
        <end position="79"/>
    </location>
</feature>
<dbReference type="Pfam" id="PF01927">
    <property type="entry name" value="Mut7-C"/>
    <property type="match status" value="1"/>
</dbReference>
<dbReference type="Proteomes" id="UP001316189">
    <property type="component" value="Chromosome"/>
</dbReference>
<evidence type="ECO:0000259" key="3">
    <source>
        <dbReference type="Pfam" id="PF14451"/>
    </source>
</evidence>
<feature type="region of interest" description="Disordered" evidence="1">
    <location>
        <begin position="239"/>
        <end position="265"/>
    </location>
</feature>
<evidence type="ECO:0000256" key="1">
    <source>
        <dbReference type="SAM" id="MobiDB-lite"/>
    </source>
</evidence>
<proteinExistence type="predicted"/>
<dbReference type="PANTHER" id="PTHR39081:SF1">
    <property type="entry name" value="MUT7-C RNASE DOMAIN-CONTAINING PROTEIN"/>
    <property type="match status" value="1"/>
</dbReference>